<accession>A0A7R8VLX2</accession>
<organism evidence="2">
    <name type="scientific">Timema douglasi</name>
    <name type="common">Walking stick</name>
    <dbReference type="NCBI Taxonomy" id="61478"/>
    <lineage>
        <taxon>Eukaryota</taxon>
        <taxon>Metazoa</taxon>
        <taxon>Ecdysozoa</taxon>
        <taxon>Arthropoda</taxon>
        <taxon>Hexapoda</taxon>
        <taxon>Insecta</taxon>
        <taxon>Pterygota</taxon>
        <taxon>Neoptera</taxon>
        <taxon>Polyneoptera</taxon>
        <taxon>Phasmatodea</taxon>
        <taxon>Timematodea</taxon>
        <taxon>Timematoidea</taxon>
        <taxon>Timematidae</taxon>
        <taxon>Timema</taxon>
    </lineage>
</organism>
<dbReference type="AlphaFoldDB" id="A0A7R8VLX2"/>
<evidence type="ECO:0000256" key="1">
    <source>
        <dbReference type="SAM" id="MobiDB-lite"/>
    </source>
</evidence>
<feature type="compositionally biased region" description="Polar residues" evidence="1">
    <location>
        <begin position="58"/>
        <end position="71"/>
    </location>
</feature>
<dbReference type="EMBL" id="OA567428">
    <property type="protein sequence ID" value="CAD7200332.1"/>
    <property type="molecule type" value="Genomic_DNA"/>
</dbReference>
<name>A0A7R8VLX2_TIMDO</name>
<gene>
    <name evidence="2" type="ORF">TDIB3V08_LOCUS6554</name>
</gene>
<protein>
    <submittedName>
        <fullName evidence="2">Uncharacterized protein</fullName>
    </submittedName>
</protein>
<feature type="region of interest" description="Disordered" evidence="1">
    <location>
        <begin position="44"/>
        <end position="74"/>
    </location>
</feature>
<evidence type="ECO:0000313" key="2">
    <source>
        <dbReference type="EMBL" id="CAD7200332.1"/>
    </source>
</evidence>
<sequence length="133" mass="14836">MRTESLKIKGLAGRLSVPPSYNEDYLPTQLSLASEDYLIEENASLAAPKSRKRRVNEPPQTKFIQGPTSAKGSPAERKYHLLYAQPKFEYCPLGHQKTEPNNNCEVKPAFPPLCNSTARSHPSYLKSAHEAIP</sequence>
<reference evidence="2" key="1">
    <citation type="submission" date="2020-11" db="EMBL/GenBank/DDBJ databases">
        <authorList>
            <person name="Tran Van P."/>
        </authorList>
    </citation>
    <scope>NUCLEOTIDE SEQUENCE</scope>
</reference>
<proteinExistence type="predicted"/>